<dbReference type="RefSeq" id="WP_099392863.1">
    <property type="nucleotide sequence ID" value="NZ_PDYF01000083.1"/>
</dbReference>
<name>A0A2G3DRV2_9FIRM</name>
<evidence type="ECO:0000259" key="2">
    <source>
        <dbReference type="Pfam" id="PF13240"/>
    </source>
</evidence>
<gene>
    <name evidence="3" type="ORF">CSX01_14655</name>
</gene>
<dbReference type="InterPro" id="IPR026870">
    <property type="entry name" value="Zinc_ribbon_dom"/>
</dbReference>
<protein>
    <recommendedName>
        <fullName evidence="2">Zinc-ribbon domain-containing protein</fullName>
    </recommendedName>
</protein>
<feature type="transmembrane region" description="Helical" evidence="1">
    <location>
        <begin position="43"/>
        <end position="67"/>
    </location>
</feature>
<dbReference type="Pfam" id="PF13240">
    <property type="entry name" value="Zn_Ribbon_1"/>
    <property type="match status" value="1"/>
</dbReference>
<sequence>MFCNNCGTQLEEGAAFCPNCGGSVGVAPAPQLGLKWAHFLSYFALWLGALLNVIVAFTVFTGSIYSAQGIEAEYVYAVFPGLKPVDMIYGVALLVLAVLGVITAVSIIKYKKNAGTLVCAMYLVSAIVAFIYLVGASSVLGQFAGNSSSVASIIVGIVMFFVNKIYFGNRKDIFVN</sequence>
<feature type="domain" description="Zinc-ribbon" evidence="2">
    <location>
        <begin position="2"/>
        <end position="21"/>
    </location>
</feature>
<dbReference type="AlphaFoldDB" id="A0A2G3DRV2"/>
<reference evidence="3 4" key="2">
    <citation type="submission" date="2017-10" db="EMBL/GenBank/DDBJ databases">
        <authorList>
            <person name="Banno H."/>
            <person name="Chua N.-H."/>
        </authorList>
    </citation>
    <scope>NUCLEOTIDE SEQUENCE [LARGE SCALE GENOMIC DNA]</scope>
    <source>
        <strain evidence="3 4">JK626</strain>
    </source>
</reference>
<reference evidence="3 4" key="1">
    <citation type="submission" date="2017-10" db="EMBL/GenBank/DDBJ databases">
        <title>Resolving the taxonomy of Roseburia spp., Eubacterium rectale and Agathobacter spp. through phylogenomic analysis.</title>
        <authorList>
            <person name="Sheridan P.O."/>
            <person name="Walker A.W."/>
            <person name="Duncan S.H."/>
            <person name="Scott K.P."/>
            <person name="Toole P.W.O."/>
            <person name="Luis P."/>
            <person name="Flint H.J."/>
        </authorList>
    </citation>
    <scope>NUCLEOTIDE SEQUENCE [LARGE SCALE GENOMIC DNA]</scope>
    <source>
        <strain evidence="3 4">JK626</strain>
    </source>
</reference>
<keyword evidence="1" id="KW-0472">Membrane</keyword>
<comment type="caution">
    <text evidence="3">The sequence shown here is derived from an EMBL/GenBank/DDBJ whole genome shotgun (WGS) entry which is preliminary data.</text>
</comment>
<proteinExistence type="predicted"/>
<evidence type="ECO:0000256" key="1">
    <source>
        <dbReference type="SAM" id="Phobius"/>
    </source>
</evidence>
<dbReference type="EMBL" id="PDYF01000083">
    <property type="protein sequence ID" value="PHU33767.1"/>
    <property type="molecule type" value="Genomic_DNA"/>
</dbReference>
<accession>A0A2G3DRV2</accession>
<feature type="transmembrane region" description="Helical" evidence="1">
    <location>
        <begin position="87"/>
        <end position="108"/>
    </location>
</feature>
<organism evidence="3 4">
    <name type="scientific">Pseudobutyrivibrio ruminis</name>
    <dbReference type="NCBI Taxonomy" id="46206"/>
    <lineage>
        <taxon>Bacteria</taxon>
        <taxon>Bacillati</taxon>
        <taxon>Bacillota</taxon>
        <taxon>Clostridia</taxon>
        <taxon>Lachnospirales</taxon>
        <taxon>Lachnospiraceae</taxon>
        <taxon>Pseudobutyrivibrio</taxon>
    </lineage>
</organism>
<dbReference type="Proteomes" id="UP000225889">
    <property type="component" value="Unassembled WGS sequence"/>
</dbReference>
<feature type="transmembrane region" description="Helical" evidence="1">
    <location>
        <begin position="120"/>
        <end position="144"/>
    </location>
</feature>
<evidence type="ECO:0000313" key="3">
    <source>
        <dbReference type="EMBL" id="PHU33767.1"/>
    </source>
</evidence>
<keyword evidence="1" id="KW-1133">Transmembrane helix</keyword>
<feature type="transmembrane region" description="Helical" evidence="1">
    <location>
        <begin position="150"/>
        <end position="167"/>
    </location>
</feature>
<keyword evidence="1" id="KW-0812">Transmembrane</keyword>
<evidence type="ECO:0000313" key="4">
    <source>
        <dbReference type="Proteomes" id="UP000225889"/>
    </source>
</evidence>